<sequence length="407" mass="46123">MSINNVGILWIDDPKGQNHIVKDGYICTGESPNDVKRVRLNSLSQQYIWITNLLPNRFKALGLGTQGCIKNSKFLGITLSNIAVELNLPEDLSEKLPVFYSVVKRIAEKIELELGVNLNNVEFVVQKNIHEKLFGYESLGRPTLDGVVNKSLNNAIANSMQKMQASTLRHHKHIHEIQSAKFSKVPYMLTLLNQTYPISMDYTVNNRWDGKKIGISESGKEPNTNLIIEELIEYSKTHCGFIQFEQHEALNQANTYYPLGRELISAPVRLWAAIPEIIDLANYSTLTLKTAYTTAGGRLPNAPQFPDDSITFTSYINGLMNEIIWTSVSYENQSALCANPISTYLRMYDRVMCRLKASEFIQEQFDVCGFTTGTVRFLINKDDNAEKDRLRTTIINQKMIPQFNLLG</sequence>
<protein>
    <submittedName>
        <fullName evidence="1">Uncharacterized protein</fullName>
    </submittedName>
</protein>
<name>A0ABR9Z7C6_VIBAN</name>
<reference evidence="1 2" key="1">
    <citation type="journal article" date="2021" name="PeerJ">
        <title>Analysis of 44 Vibrio anguillarum genomes reveals high genetic diversity.</title>
        <authorList>
            <person name="Hansen M.J."/>
            <person name="Dalsgaard I."/>
        </authorList>
    </citation>
    <scope>NUCLEOTIDE SEQUENCE [LARGE SCALE GENOMIC DNA]</scope>
    <source>
        <strain evidence="1 2">040915-1/1B</strain>
    </source>
</reference>
<accession>A0ABR9Z7C6</accession>
<dbReference type="Proteomes" id="UP000726136">
    <property type="component" value="Unassembled WGS sequence"/>
</dbReference>
<comment type="caution">
    <text evidence="1">The sequence shown here is derived from an EMBL/GenBank/DDBJ whole genome shotgun (WGS) entry which is preliminary data.</text>
</comment>
<organism evidence="1 2">
    <name type="scientific">Vibrio anguillarum</name>
    <name type="common">Listonella anguillarum</name>
    <dbReference type="NCBI Taxonomy" id="55601"/>
    <lineage>
        <taxon>Bacteria</taxon>
        <taxon>Pseudomonadati</taxon>
        <taxon>Pseudomonadota</taxon>
        <taxon>Gammaproteobacteria</taxon>
        <taxon>Vibrionales</taxon>
        <taxon>Vibrionaceae</taxon>
        <taxon>Vibrio</taxon>
    </lineage>
</organism>
<dbReference type="RefSeq" id="WP_194663837.1">
    <property type="nucleotide sequence ID" value="NZ_RDPI01000019.1"/>
</dbReference>
<evidence type="ECO:0000313" key="1">
    <source>
        <dbReference type="EMBL" id="MBF4374370.1"/>
    </source>
</evidence>
<dbReference type="EMBL" id="RDPI01000019">
    <property type="protein sequence ID" value="MBF4374370.1"/>
    <property type="molecule type" value="Genomic_DNA"/>
</dbReference>
<gene>
    <name evidence="1" type="ORF">EAY46_14975</name>
</gene>
<evidence type="ECO:0000313" key="2">
    <source>
        <dbReference type="Proteomes" id="UP000726136"/>
    </source>
</evidence>
<proteinExistence type="predicted"/>
<keyword evidence="2" id="KW-1185">Reference proteome</keyword>